<organism evidence="9 10">
    <name type="scientific">Obba rivulosa</name>
    <dbReference type="NCBI Taxonomy" id="1052685"/>
    <lineage>
        <taxon>Eukaryota</taxon>
        <taxon>Fungi</taxon>
        <taxon>Dikarya</taxon>
        <taxon>Basidiomycota</taxon>
        <taxon>Agaricomycotina</taxon>
        <taxon>Agaricomycetes</taxon>
        <taxon>Polyporales</taxon>
        <taxon>Gelatoporiaceae</taxon>
        <taxon>Obba</taxon>
    </lineage>
</organism>
<dbReference type="InterPro" id="IPR003173">
    <property type="entry name" value="PC4_C"/>
</dbReference>
<dbReference type="GO" id="GO:0060261">
    <property type="term" value="P:positive regulation of transcription initiation by RNA polymerase II"/>
    <property type="evidence" value="ECO:0007669"/>
    <property type="project" value="InterPro"/>
</dbReference>
<keyword evidence="6" id="KW-0539">Nucleus</keyword>
<dbReference type="AlphaFoldDB" id="A0A8E2DJM8"/>
<reference evidence="9 10" key="1">
    <citation type="submission" date="2016-07" db="EMBL/GenBank/DDBJ databases">
        <title>Draft genome of the white-rot fungus Obba rivulosa 3A-2.</title>
        <authorList>
            <consortium name="DOE Joint Genome Institute"/>
            <person name="Miettinen O."/>
            <person name="Riley R."/>
            <person name="Acob R."/>
            <person name="Barry K."/>
            <person name="Cullen D."/>
            <person name="De Vries R."/>
            <person name="Hainaut M."/>
            <person name="Hatakka A."/>
            <person name="Henrissat B."/>
            <person name="Hilden K."/>
            <person name="Kuo R."/>
            <person name="Labutti K."/>
            <person name="Lipzen A."/>
            <person name="Makela M.R."/>
            <person name="Sandor L."/>
            <person name="Spatafora J.W."/>
            <person name="Grigoriev I.V."/>
            <person name="Hibbett D.S."/>
        </authorList>
    </citation>
    <scope>NUCLEOTIDE SEQUENCE [LARGE SCALE GENOMIC DNA]</scope>
    <source>
        <strain evidence="9 10">3A-2</strain>
    </source>
</reference>
<feature type="domain" description="Transcriptional coactivator p15 (PC4) C-terminal" evidence="8">
    <location>
        <begin position="91"/>
        <end position="140"/>
    </location>
</feature>
<dbReference type="EMBL" id="KV722624">
    <property type="protein sequence ID" value="OCH84898.1"/>
    <property type="molecule type" value="Genomic_DNA"/>
</dbReference>
<evidence type="ECO:0000256" key="2">
    <source>
        <dbReference type="ARBA" id="ARBA00009001"/>
    </source>
</evidence>
<evidence type="ECO:0000256" key="6">
    <source>
        <dbReference type="ARBA" id="ARBA00023242"/>
    </source>
</evidence>
<dbReference type="SUPFAM" id="SSF54447">
    <property type="entry name" value="ssDNA-binding transcriptional regulator domain"/>
    <property type="match status" value="1"/>
</dbReference>
<gene>
    <name evidence="9" type="ORF">OBBRIDRAFT_357460</name>
</gene>
<comment type="subcellular location">
    <subcellularLocation>
        <location evidence="1">Nucleus</location>
    </subcellularLocation>
</comment>
<keyword evidence="3" id="KW-0805">Transcription regulation</keyword>
<dbReference type="PANTHER" id="PTHR13215">
    <property type="entry name" value="RNA POLYMERASE II TRANSCRIPTIONAL COACTIVATOR"/>
    <property type="match status" value="1"/>
</dbReference>
<dbReference type="InterPro" id="IPR045125">
    <property type="entry name" value="Sub1/Tcp4-like"/>
</dbReference>
<evidence type="ECO:0000256" key="3">
    <source>
        <dbReference type="ARBA" id="ARBA00023015"/>
    </source>
</evidence>
<evidence type="ECO:0000313" key="9">
    <source>
        <dbReference type="EMBL" id="OCH84898.1"/>
    </source>
</evidence>
<proteinExistence type="inferred from homology"/>
<dbReference type="OrthoDB" id="2505440at2759"/>
<dbReference type="Pfam" id="PF02229">
    <property type="entry name" value="PC4"/>
    <property type="match status" value="1"/>
</dbReference>
<dbReference type="GO" id="GO:0003713">
    <property type="term" value="F:transcription coactivator activity"/>
    <property type="evidence" value="ECO:0007669"/>
    <property type="project" value="InterPro"/>
</dbReference>
<accession>A0A8E2DJM8</accession>
<protein>
    <submittedName>
        <fullName evidence="9">PC4-domain-containing protein</fullName>
    </submittedName>
</protein>
<dbReference type="GO" id="GO:0005634">
    <property type="term" value="C:nucleus"/>
    <property type="evidence" value="ECO:0007669"/>
    <property type="project" value="UniProtKB-SubCell"/>
</dbReference>
<name>A0A8E2DJM8_9APHY</name>
<evidence type="ECO:0000256" key="1">
    <source>
        <dbReference type="ARBA" id="ARBA00004123"/>
    </source>
</evidence>
<keyword evidence="4" id="KW-0238">DNA-binding</keyword>
<sequence length="154" mass="17001">MLRNVLTMRRSLAARSFARCEPLTVDRLVCSPHSCVPSRAQSTKTVASDVDDAGSSSEDAELAKKTDAASPEAGPSDAVLRVNQDGEKYLDLGNRRRATVRNFKGHVYLDIRKFFLDGDIEKPGQKGIMLSQDQWEAMKKGADTIDELFANVKK</sequence>
<evidence type="ECO:0000256" key="4">
    <source>
        <dbReference type="ARBA" id="ARBA00023125"/>
    </source>
</evidence>
<keyword evidence="5" id="KW-0804">Transcription</keyword>
<keyword evidence="10" id="KW-1185">Reference proteome</keyword>
<comment type="similarity">
    <text evidence="2">Belongs to the transcriptional coactivator PC4 family.</text>
</comment>
<evidence type="ECO:0000256" key="7">
    <source>
        <dbReference type="SAM" id="MobiDB-lite"/>
    </source>
</evidence>
<dbReference type="Gene3D" id="2.30.31.10">
    <property type="entry name" value="Transcriptional Coactivator Pc4, Chain A"/>
    <property type="match status" value="1"/>
</dbReference>
<evidence type="ECO:0000313" key="10">
    <source>
        <dbReference type="Proteomes" id="UP000250043"/>
    </source>
</evidence>
<dbReference type="InterPro" id="IPR009044">
    <property type="entry name" value="ssDNA-bd_transcriptional_reg"/>
</dbReference>
<dbReference type="GO" id="GO:0003677">
    <property type="term" value="F:DNA binding"/>
    <property type="evidence" value="ECO:0007669"/>
    <property type="project" value="UniProtKB-KW"/>
</dbReference>
<dbReference type="Proteomes" id="UP000250043">
    <property type="component" value="Unassembled WGS sequence"/>
</dbReference>
<evidence type="ECO:0000259" key="8">
    <source>
        <dbReference type="Pfam" id="PF02229"/>
    </source>
</evidence>
<feature type="region of interest" description="Disordered" evidence="7">
    <location>
        <begin position="36"/>
        <end position="80"/>
    </location>
</feature>
<evidence type="ECO:0000256" key="5">
    <source>
        <dbReference type="ARBA" id="ARBA00023163"/>
    </source>
</evidence>